<dbReference type="AlphaFoldDB" id="A0A0A9FV21"/>
<proteinExistence type="predicted"/>
<organism evidence="1">
    <name type="scientific">Arundo donax</name>
    <name type="common">Giant reed</name>
    <name type="synonym">Donax arundinaceus</name>
    <dbReference type="NCBI Taxonomy" id="35708"/>
    <lineage>
        <taxon>Eukaryota</taxon>
        <taxon>Viridiplantae</taxon>
        <taxon>Streptophyta</taxon>
        <taxon>Embryophyta</taxon>
        <taxon>Tracheophyta</taxon>
        <taxon>Spermatophyta</taxon>
        <taxon>Magnoliopsida</taxon>
        <taxon>Liliopsida</taxon>
        <taxon>Poales</taxon>
        <taxon>Poaceae</taxon>
        <taxon>PACMAD clade</taxon>
        <taxon>Arundinoideae</taxon>
        <taxon>Arundineae</taxon>
        <taxon>Arundo</taxon>
    </lineage>
</organism>
<evidence type="ECO:0000313" key="1">
    <source>
        <dbReference type="EMBL" id="JAE14156.1"/>
    </source>
</evidence>
<accession>A0A0A9FV21</accession>
<protein>
    <submittedName>
        <fullName evidence="1">Uncharacterized protein</fullName>
    </submittedName>
</protein>
<reference evidence="1" key="2">
    <citation type="journal article" date="2015" name="Data Brief">
        <title>Shoot transcriptome of the giant reed, Arundo donax.</title>
        <authorList>
            <person name="Barrero R.A."/>
            <person name="Guerrero F.D."/>
            <person name="Moolhuijzen P."/>
            <person name="Goolsby J.A."/>
            <person name="Tidwell J."/>
            <person name="Bellgard S.E."/>
            <person name="Bellgard M.I."/>
        </authorList>
    </citation>
    <scope>NUCLEOTIDE SEQUENCE</scope>
    <source>
        <tissue evidence="1">Shoot tissue taken approximately 20 cm above the soil surface</tissue>
    </source>
</reference>
<name>A0A0A9FV21_ARUDO</name>
<dbReference type="EMBL" id="GBRH01183740">
    <property type="protein sequence ID" value="JAE14156.1"/>
    <property type="molecule type" value="Transcribed_RNA"/>
</dbReference>
<sequence length="49" mass="5309">MGLVVINLQMKCSVSVISKSKLGLLSSTATLWHCAMAAKHEHDLSNSMH</sequence>
<reference evidence="1" key="1">
    <citation type="submission" date="2014-09" db="EMBL/GenBank/DDBJ databases">
        <authorList>
            <person name="Magalhaes I.L.F."/>
            <person name="Oliveira U."/>
            <person name="Santos F.R."/>
            <person name="Vidigal T.H.D.A."/>
            <person name="Brescovit A.D."/>
            <person name="Santos A.J."/>
        </authorList>
    </citation>
    <scope>NUCLEOTIDE SEQUENCE</scope>
    <source>
        <tissue evidence="1">Shoot tissue taken approximately 20 cm above the soil surface</tissue>
    </source>
</reference>